<evidence type="ECO:0000256" key="1">
    <source>
        <dbReference type="SAM" id="Phobius"/>
    </source>
</evidence>
<dbReference type="Proteomes" id="UP001201163">
    <property type="component" value="Unassembled WGS sequence"/>
</dbReference>
<protein>
    <submittedName>
        <fullName evidence="2">Uncharacterized protein</fullName>
    </submittedName>
</protein>
<gene>
    <name evidence="2" type="ORF">EDB92DRAFT_1361923</name>
</gene>
<keyword evidence="1" id="KW-0472">Membrane</keyword>
<organism evidence="2 3">
    <name type="scientific">Lactarius akahatsu</name>
    <dbReference type="NCBI Taxonomy" id="416441"/>
    <lineage>
        <taxon>Eukaryota</taxon>
        <taxon>Fungi</taxon>
        <taxon>Dikarya</taxon>
        <taxon>Basidiomycota</taxon>
        <taxon>Agaricomycotina</taxon>
        <taxon>Agaricomycetes</taxon>
        <taxon>Russulales</taxon>
        <taxon>Russulaceae</taxon>
        <taxon>Lactarius</taxon>
    </lineage>
</organism>
<evidence type="ECO:0000313" key="3">
    <source>
        <dbReference type="Proteomes" id="UP001201163"/>
    </source>
</evidence>
<dbReference type="AlphaFoldDB" id="A0AAD4Q5B7"/>
<feature type="transmembrane region" description="Helical" evidence="1">
    <location>
        <begin position="53"/>
        <end position="72"/>
    </location>
</feature>
<comment type="caution">
    <text evidence="2">The sequence shown here is derived from an EMBL/GenBank/DDBJ whole genome shotgun (WGS) entry which is preliminary data.</text>
</comment>
<sequence length="290" mass="32023">MTDWKNPAVVSAEYFTFVKLCHAIWGVLIWEFVVNIGFEYSVFTGKRKFRSSFLLYLAARWCPLFCVITILVGVDPINRINCQAYVVFAFLFANISLASASALIVLRIAAIWGLNKIAISIASAAWLANTGSLIHSLAVLHGTWSGGICKVTNSSETKTNILVTFITDLVLLALMLIGLLRWENARQRGGVWWLLYTQGLAWMITVVLAGAPVTVFVLLNLNDPMNLMFQVPALITMTIGASRVYRGLSDYVHSEASVHMSGGLPRYARRAYVRNGSSGTPRKPGENDDV</sequence>
<evidence type="ECO:0000313" key="2">
    <source>
        <dbReference type="EMBL" id="KAH8985481.1"/>
    </source>
</evidence>
<dbReference type="EMBL" id="JAKELL010000063">
    <property type="protein sequence ID" value="KAH8985481.1"/>
    <property type="molecule type" value="Genomic_DNA"/>
</dbReference>
<reference evidence="2" key="1">
    <citation type="submission" date="2022-01" db="EMBL/GenBank/DDBJ databases">
        <title>Comparative genomics reveals a dynamic genome evolution in the ectomycorrhizal milk-cap (Lactarius) mushrooms.</title>
        <authorList>
            <consortium name="DOE Joint Genome Institute"/>
            <person name="Lebreton A."/>
            <person name="Tang N."/>
            <person name="Kuo A."/>
            <person name="LaButti K."/>
            <person name="Drula E."/>
            <person name="Barry K."/>
            <person name="Clum A."/>
            <person name="Lipzen A."/>
            <person name="Mousain D."/>
            <person name="Ng V."/>
            <person name="Wang R."/>
            <person name="Wang X."/>
            <person name="Dai Y."/>
            <person name="Henrissat B."/>
            <person name="Grigoriev I.V."/>
            <person name="Guerin-Laguette A."/>
            <person name="Yu F."/>
            <person name="Martin F.M."/>
        </authorList>
    </citation>
    <scope>NUCLEOTIDE SEQUENCE</scope>
    <source>
        <strain evidence="2">QP</strain>
    </source>
</reference>
<feature type="transmembrane region" description="Helical" evidence="1">
    <location>
        <begin position="227"/>
        <end position="245"/>
    </location>
</feature>
<proteinExistence type="predicted"/>
<keyword evidence="1" id="KW-0812">Transmembrane</keyword>
<feature type="transmembrane region" description="Helical" evidence="1">
    <location>
        <begin position="200"/>
        <end position="221"/>
    </location>
</feature>
<keyword evidence="1" id="KW-1133">Transmembrane helix</keyword>
<keyword evidence="3" id="KW-1185">Reference proteome</keyword>
<feature type="transmembrane region" description="Helical" evidence="1">
    <location>
        <begin position="118"/>
        <end position="141"/>
    </location>
</feature>
<feature type="transmembrane region" description="Helical" evidence="1">
    <location>
        <begin position="84"/>
        <end position="106"/>
    </location>
</feature>
<accession>A0AAD4Q5B7</accession>
<name>A0AAD4Q5B7_9AGAM</name>
<feature type="transmembrane region" description="Helical" evidence="1">
    <location>
        <begin position="161"/>
        <end position="180"/>
    </location>
</feature>